<dbReference type="Pfam" id="PF01832">
    <property type="entry name" value="Glucosaminidase"/>
    <property type="match status" value="1"/>
</dbReference>
<dbReference type="AlphaFoldDB" id="A0A1L4BV69"/>
<feature type="domain" description="Mannosyl-glycoprotein endo-beta-N-acetylglucosamidase-like" evidence="1">
    <location>
        <begin position="60"/>
        <end position="186"/>
    </location>
</feature>
<dbReference type="STRING" id="573570.F7310_01775"/>
<organism evidence="2 3">
    <name type="scientific">Francisella uliginis</name>
    <dbReference type="NCBI Taxonomy" id="573570"/>
    <lineage>
        <taxon>Bacteria</taxon>
        <taxon>Pseudomonadati</taxon>
        <taxon>Pseudomonadota</taxon>
        <taxon>Gammaproteobacteria</taxon>
        <taxon>Thiotrichales</taxon>
        <taxon>Francisellaceae</taxon>
        <taxon>Francisella</taxon>
    </lineage>
</organism>
<accession>A0A1L4BV69</accession>
<gene>
    <name evidence="2" type="ORF">F7310_01775</name>
</gene>
<dbReference type="PANTHER" id="PTHR40572:SF1">
    <property type="entry name" value="PROTEIN BAX"/>
    <property type="match status" value="1"/>
</dbReference>
<keyword evidence="3" id="KW-1185">Reference proteome</keyword>
<evidence type="ECO:0000313" key="3">
    <source>
        <dbReference type="Proteomes" id="UP000184222"/>
    </source>
</evidence>
<name>A0A1L4BV69_9GAMM</name>
<dbReference type="Gene3D" id="1.10.530.10">
    <property type="match status" value="1"/>
</dbReference>
<dbReference type="InterPro" id="IPR002901">
    <property type="entry name" value="MGlyc_endo_b_GlcNAc-like_dom"/>
</dbReference>
<evidence type="ECO:0000313" key="2">
    <source>
        <dbReference type="EMBL" id="API87742.1"/>
    </source>
</evidence>
<dbReference type="GO" id="GO:0004040">
    <property type="term" value="F:amidase activity"/>
    <property type="evidence" value="ECO:0007669"/>
    <property type="project" value="InterPro"/>
</dbReference>
<dbReference type="EMBL" id="CP016796">
    <property type="protein sequence ID" value="API87742.1"/>
    <property type="molecule type" value="Genomic_DNA"/>
</dbReference>
<dbReference type="OrthoDB" id="9788155at2"/>
<dbReference type="InterPro" id="IPR053195">
    <property type="entry name" value="Bax-like"/>
</dbReference>
<dbReference type="KEGG" id="frx:F7310_01775"/>
<proteinExistence type="predicted"/>
<evidence type="ECO:0000259" key="1">
    <source>
        <dbReference type="Pfam" id="PF01832"/>
    </source>
</evidence>
<sequence>MSKEIKEANREICSERNNILSLKKHSDKQKTLNKQQLEIIKKYTTFYKVSQDQSLAKQLDDLLIRINIAPKSLVIAQAILETGWGTSRFAVKYNNYFGLHCFEKDCGVKAKRSDVQVETFNDVGDSVLAYYHKLNTGGKFTEFRHVRASTNLDKNDEALIDTLGEYSSLEDQEYQKRLKNVIKYNHLDRYKSSCGMIESSDN</sequence>
<dbReference type="Proteomes" id="UP000184222">
    <property type="component" value="Chromosome"/>
</dbReference>
<protein>
    <submittedName>
        <fullName evidence="2">Bax protein</fullName>
    </submittedName>
</protein>
<reference evidence="2 3" key="1">
    <citation type="journal article" date="2016" name="Appl. Environ. Microbiol.">
        <title>Whole genome relationships among Francisella bacteria of diverse origin define new species and provide specific regions for detection.</title>
        <authorList>
            <person name="Challacombe J.F."/>
            <person name="Petersen J.M."/>
            <person name="Gallegos-Graves V."/>
            <person name="Hodge D."/>
            <person name="Pillai S."/>
            <person name="Kuske C.R."/>
        </authorList>
    </citation>
    <scope>NUCLEOTIDE SEQUENCE [LARGE SCALE GENOMIC DNA]</scope>
    <source>
        <strain evidence="3">TX07-7310</strain>
    </source>
</reference>
<dbReference type="PANTHER" id="PTHR40572">
    <property type="entry name" value="PROTEIN BAX"/>
    <property type="match status" value="1"/>
</dbReference>